<feature type="transmembrane region" description="Helical" evidence="8">
    <location>
        <begin position="291"/>
        <end position="312"/>
    </location>
</feature>
<comment type="function">
    <text evidence="8">Mediates influx of magnesium ions.</text>
</comment>
<dbReference type="Pfam" id="PF01544">
    <property type="entry name" value="CorA"/>
    <property type="match status" value="1"/>
</dbReference>
<keyword evidence="5 8" id="KW-0812">Transmembrane</keyword>
<organism evidence="9 10">
    <name type="scientific">Metabacillus litoralis</name>
    <dbReference type="NCBI Taxonomy" id="152268"/>
    <lineage>
        <taxon>Bacteria</taxon>
        <taxon>Bacillati</taxon>
        <taxon>Bacillota</taxon>
        <taxon>Bacilli</taxon>
        <taxon>Bacillales</taxon>
        <taxon>Bacillaceae</taxon>
        <taxon>Metabacillus</taxon>
    </lineage>
</organism>
<dbReference type="SUPFAM" id="SSF143865">
    <property type="entry name" value="CorA soluble domain-like"/>
    <property type="match status" value="1"/>
</dbReference>
<dbReference type="CDD" id="cd12831">
    <property type="entry name" value="TmCorA-like_u2"/>
    <property type="match status" value="1"/>
</dbReference>
<dbReference type="InterPro" id="IPR004488">
    <property type="entry name" value="Mg/Co-transport_prot_CorA"/>
</dbReference>
<dbReference type="GO" id="GO:0050897">
    <property type="term" value="F:cobalt ion binding"/>
    <property type="evidence" value="ECO:0007669"/>
    <property type="project" value="TreeGrafter"/>
</dbReference>
<gene>
    <name evidence="8 9" type="primary">corA</name>
    <name evidence="9" type="ORF">FS935_07455</name>
</gene>
<keyword evidence="10" id="KW-1185">Reference proteome</keyword>
<dbReference type="PANTHER" id="PTHR46494">
    <property type="entry name" value="CORA FAMILY METAL ION TRANSPORTER (EUROFUNG)"/>
    <property type="match status" value="1"/>
</dbReference>
<evidence type="ECO:0000256" key="1">
    <source>
        <dbReference type="ARBA" id="ARBA00004651"/>
    </source>
</evidence>
<dbReference type="Gene3D" id="3.30.460.20">
    <property type="entry name" value="CorA soluble domain-like"/>
    <property type="match status" value="1"/>
</dbReference>
<dbReference type="GO" id="GO:0000287">
    <property type="term" value="F:magnesium ion binding"/>
    <property type="evidence" value="ECO:0007669"/>
    <property type="project" value="TreeGrafter"/>
</dbReference>
<evidence type="ECO:0000313" key="9">
    <source>
        <dbReference type="EMBL" id="TXC91470.1"/>
    </source>
</evidence>
<comment type="similarity">
    <text evidence="2 8">Belongs to the CorA metal ion transporter (MIT) (TC 1.A.35) family.</text>
</comment>
<comment type="caution">
    <text evidence="9">The sequence shown here is derived from an EMBL/GenBank/DDBJ whole genome shotgun (WGS) entry which is preliminary data.</text>
</comment>
<dbReference type="AlphaFoldDB" id="A0A5C6W6J2"/>
<name>A0A5C6W6J2_9BACI</name>
<keyword evidence="8" id="KW-0460">Magnesium</keyword>
<sequence>MSILIQTVAITTKGEIIYDISIEKLKGENIKWYWVDFQEPNENEIQLLTSFFHFHPLAIEDCLEFVQRPKLDFYDNYFFVVIHSINQDTLDADEVDIFVSSKFIVTFHKKPVRDLKNILQQVGKEKTLQDNPMQIMYQVIDKIVDEYFPPVYKLEDLVNQVEDNTSDQTISELMEQVFEIRSELNKLRRTIVPMRDLLYRIISSSRLNTIKEKHIYFQDIYDHLLKLVEMIDANRELSTDIRDSYLSISSDRMNRVMMTLTVMSSIFLPLTFIAGLYGMNFQYMPELAGKYSYFIVLGLMVLIALGMIWFFFRMGWFRFHKGTKL</sequence>
<evidence type="ECO:0000256" key="4">
    <source>
        <dbReference type="ARBA" id="ARBA00022475"/>
    </source>
</evidence>
<dbReference type="EMBL" id="VOQF01000004">
    <property type="protein sequence ID" value="TXC91470.1"/>
    <property type="molecule type" value="Genomic_DNA"/>
</dbReference>
<dbReference type="GO" id="GO:0015095">
    <property type="term" value="F:magnesium ion transmembrane transporter activity"/>
    <property type="evidence" value="ECO:0007669"/>
    <property type="project" value="UniProtKB-UniRule"/>
</dbReference>
<evidence type="ECO:0000256" key="2">
    <source>
        <dbReference type="ARBA" id="ARBA00009765"/>
    </source>
</evidence>
<dbReference type="Proteomes" id="UP000321363">
    <property type="component" value="Unassembled WGS sequence"/>
</dbReference>
<proteinExistence type="inferred from homology"/>
<evidence type="ECO:0000256" key="8">
    <source>
        <dbReference type="RuleBase" id="RU362010"/>
    </source>
</evidence>
<evidence type="ECO:0000313" key="10">
    <source>
        <dbReference type="Proteomes" id="UP000321363"/>
    </source>
</evidence>
<evidence type="ECO:0000256" key="6">
    <source>
        <dbReference type="ARBA" id="ARBA00022989"/>
    </source>
</evidence>
<accession>A0A5C6W6J2</accession>
<dbReference type="GO" id="GO:0005886">
    <property type="term" value="C:plasma membrane"/>
    <property type="evidence" value="ECO:0007669"/>
    <property type="project" value="UniProtKB-SubCell"/>
</dbReference>
<dbReference type="InterPro" id="IPR045863">
    <property type="entry name" value="CorA_TM1_TM2"/>
</dbReference>
<evidence type="ECO:0000256" key="7">
    <source>
        <dbReference type="ARBA" id="ARBA00023136"/>
    </source>
</evidence>
<dbReference type="PANTHER" id="PTHR46494:SF1">
    <property type="entry name" value="CORA FAMILY METAL ION TRANSPORTER (EUROFUNG)"/>
    <property type="match status" value="1"/>
</dbReference>
<dbReference type="GO" id="GO:0015087">
    <property type="term" value="F:cobalt ion transmembrane transporter activity"/>
    <property type="evidence" value="ECO:0007669"/>
    <property type="project" value="UniProtKB-UniRule"/>
</dbReference>
<dbReference type="FunFam" id="1.20.58.340:FF:000012">
    <property type="entry name" value="Magnesium transport protein CorA"/>
    <property type="match status" value="1"/>
</dbReference>
<dbReference type="OrthoDB" id="9803416at2"/>
<comment type="subcellular location">
    <subcellularLocation>
        <location evidence="1">Cell membrane</location>
        <topology evidence="1">Multi-pass membrane protein</topology>
    </subcellularLocation>
    <subcellularLocation>
        <location evidence="8">Membrane</location>
        <topology evidence="8">Multi-pass membrane protein</topology>
    </subcellularLocation>
</comment>
<evidence type="ECO:0000256" key="3">
    <source>
        <dbReference type="ARBA" id="ARBA00022448"/>
    </source>
</evidence>
<dbReference type="SUPFAM" id="SSF144083">
    <property type="entry name" value="Magnesium transport protein CorA, transmembrane region"/>
    <property type="match status" value="1"/>
</dbReference>
<keyword evidence="6 8" id="KW-1133">Transmembrane helix</keyword>
<dbReference type="InterPro" id="IPR045861">
    <property type="entry name" value="CorA_cytoplasmic_dom"/>
</dbReference>
<protein>
    <recommendedName>
        <fullName evidence="8">Magnesium transport protein CorA</fullName>
    </recommendedName>
</protein>
<dbReference type="InterPro" id="IPR002523">
    <property type="entry name" value="MgTranspt_CorA/ZnTranspt_ZntB"/>
</dbReference>
<reference evidence="9 10" key="1">
    <citation type="journal article" date="2005" name="Int. J. Syst. Evol. Microbiol.">
        <title>Bacillus litoralis sp. nov., isolated from a tidal flat of the Yellow Sea in Korea.</title>
        <authorList>
            <person name="Yoon J.H."/>
            <person name="Oh T.K."/>
        </authorList>
    </citation>
    <scope>NUCLEOTIDE SEQUENCE [LARGE SCALE GENOMIC DNA]</scope>
    <source>
        <strain evidence="9 10">SW-211</strain>
    </source>
</reference>
<dbReference type="Gene3D" id="1.20.58.340">
    <property type="entry name" value="Magnesium transport protein CorA, transmembrane region"/>
    <property type="match status" value="2"/>
</dbReference>
<keyword evidence="3 8" id="KW-0813">Transport</keyword>
<evidence type="ECO:0000256" key="5">
    <source>
        <dbReference type="ARBA" id="ARBA00022692"/>
    </source>
</evidence>
<keyword evidence="8" id="KW-0406">Ion transport</keyword>
<keyword evidence="4 8" id="KW-1003">Cell membrane</keyword>
<feature type="transmembrane region" description="Helical" evidence="8">
    <location>
        <begin position="256"/>
        <end position="279"/>
    </location>
</feature>
<dbReference type="NCBIfam" id="TIGR00383">
    <property type="entry name" value="corA"/>
    <property type="match status" value="1"/>
</dbReference>
<dbReference type="RefSeq" id="WP_146947137.1">
    <property type="nucleotide sequence ID" value="NZ_VOQF01000004.1"/>
</dbReference>
<keyword evidence="7 8" id="KW-0472">Membrane</keyword>